<accession>B8D454</accession>
<organism evidence="1 2">
    <name type="scientific">Desulfurococcus amylolyticus (strain DSM 18924 / JCM 16383 / VKM B-2413 / 1221n)</name>
    <name type="common">Desulfurococcus kamchatkensis</name>
    <dbReference type="NCBI Taxonomy" id="490899"/>
    <lineage>
        <taxon>Archaea</taxon>
        <taxon>Thermoproteota</taxon>
        <taxon>Thermoprotei</taxon>
        <taxon>Desulfurococcales</taxon>
        <taxon>Desulfurococcaceae</taxon>
        <taxon>Desulfurococcus</taxon>
    </lineage>
</organism>
<sequence length="155" mass="17080">MGKGLYYLIYVGDGERGELSLRGLTPDSRDFIRISGKRSAELFNGVMSVIDAYALKYSISKDGGKTVVELPADVGYAVLIYLLLTYNAKEPNKWLYFLERLLAGKAPLSKYLNVFVDLAIDLSNLKYGCGGRGAIIKPTAARTVSSMMRVLIENL</sequence>
<dbReference type="KEGG" id="dka:DKAM_0559"/>
<dbReference type="AlphaFoldDB" id="B8D454"/>
<evidence type="ECO:0000313" key="1">
    <source>
        <dbReference type="EMBL" id="ACL10885.1"/>
    </source>
</evidence>
<proteinExistence type="predicted"/>
<gene>
    <name evidence="1" type="ordered locus">DKAM_0559</name>
</gene>
<dbReference type="eggNOG" id="arCOG08615">
    <property type="taxonomic scope" value="Archaea"/>
</dbReference>
<reference evidence="1 2" key="1">
    <citation type="journal article" date="2009" name="J. Bacteriol.">
        <title>Complete genome sequence of the anaerobic, protein-degrading hyperthermophilic crenarchaeon Desulfurococcus kamchatkensis.</title>
        <authorList>
            <person name="Ravin N.V."/>
            <person name="Mardanov A.V."/>
            <person name="Beletsky A.V."/>
            <person name="Kublanov I.V."/>
            <person name="Kolganova T.V."/>
            <person name="Lebedinsky A.V."/>
            <person name="Chernyh N.A."/>
            <person name="Bonch-Osmolovskaya E.A."/>
            <person name="Skryabin K.G."/>
        </authorList>
    </citation>
    <scope>NUCLEOTIDE SEQUENCE [LARGE SCALE GENOMIC DNA]</scope>
    <source>
        <strain evidence="2">DSM 18924 / JCM 16383 / VKM B-2413 / 1221n</strain>
    </source>
</reference>
<dbReference type="STRING" id="490899.DKAM_0559"/>
<dbReference type="Proteomes" id="UP000006903">
    <property type="component" value="Chromosome"/>
</dbReference>
<dbReference type="EMBL" id="CP001140">
    <property type="protein sequence ID" value="ACL10885.1"/>
    <property type="molecule type" value="Genomic_DNA"/>
</dbReference>
<evidence type="ECO:0000313" key="2">
    <source>
        <dbReference type="Proteomes" id="UP000006903"/>
    </source>
</evidence>
<dbReference type="GeneID" id="7170771"/>
<dbReference type="RefSeq" id="WP_012608227.1">
    <property type="nucleotide sequence ID" value="NC_011766.1"/>
</dbReference>
<dbReference type="HOGENOM" id="CLU_1691477_0_0_2"/>
<name>B8D454_DESA1</name>
<protein>
    <submittedName>
        <fullName evidence="1">Uncharacterized protein</fullName>
    </submittedName>
</protein>